<feature type="non-terminal residue" evidence="1">
    <location>
        <position position="79"/>
    </location>
</feature>
<gene>
    <name evidence="1" type="ORF">GC247_06490</name>
</gene>
<proteinExistence type="predicted"/>
<name>A0A843R0M6_LIMFE</name>
<organism evidence="1 2">
    <name type="scientific">Limosilactobacillus fermentum</name>
    <name type="common">Lactobacillus fermentum</name>
    <dbReference type="NCBI Taxonomy" id="1613"/>
    <lineage>
        <taxon>Bacteria</taxon>
        <taxon>Bacillati</taxon>
        <taxon>Bacillota</taxon>
        <taxon>Bacilli</taxon>
        <taxon>Lactobacillales</taxon>
        <taxon>Lactobacillaceae</taxon>
        <taxon>Limosilactobacillus</taxon>
    </lineage>
</organism>
<dbReference type="Proteomes" id="UP000466799">
    <property type="component" value="Unassembled WGS sequence"/>
</dbReference>
<accession>A0A843R0M6</accession>
<reference evidence="1 2" key="1">
    <citation type="submission" date="2019-10" db="EMBL/GenBank/DDBJ databases">
        <title>Genome Sequencing and assembly of Lactobacillus fermentum I2, a lactic acid bacteria.</title>
        <authorList>
            <person name="Lopes L.S."/>
            <person name="Persinoti G.F."/>
            <person name="Riano-Pachon D.M."/>
            <person name="Labate C.A."/>
        </authorList>
    </citation>
    <scope>NUCLEOTIDE SEQUENCE [LARGE SCALE GENOMIC DNA]</scope>
    <source>
        <strain evidence="1 2">I2</strain>
    </source>
</reference>
<evidence type="ECO:0000313" key="2">
    <source>
        <dbReference type="Proteomes" id="UP000466799"/>
    </source>
</evidence>
<comment type="caution">
    <text evidence="1">The sequence shown here is derived from an EMBL/GenBank/DDBJ whole genome shotgun (WGS) entry which is preliminary data.</text>
</comment>
<evidence type="ECO:0000313" key="1">
    <source>
        <dbReference type="EMBL" id="MPQ35533.1"/>
    </source>
</evidence>
<sequence length="79" mass="9235">MTYSHLTTAELTTIANFFTQGTKAYKVAQMLKRSVETIYRVYRYLKTGATIVDYQQQYISNKKRCGRKLAQLPQDEVVY</sequence>
<protein>
    <submittedName>
        <fullName evidence="1">IS30 family transposase</fullName>
    </submittedName>
</protein>
<dbReference type="EMBL" id="WHJL01000063">
    <property type="protein sequence ID" value="MPQ35533.1"/>
    <property type="molecule type" value="Genomic_DNA"/>
</dbReference>
<dbReference type="AlphaFoldDB" id="A0A843R0M6"/>